<accession>A0ABY1R4U7</accession>
<gene>
    <name evidence="1" type="ORF">SAMN05421679_107183</name>
</gene>
<dbReference type="Proteomes" id="UP001158050">
    <property type="component" value="Unassembled WGS sequence"/>
</dbReference>
<evidence type="ECO:0000313" key="2">
    <source>
        <dbReference type="Proteomes" id="UP001158050"/>
    </source>
</evidence>
<organism evidence="1 2">
    <name type="scientific">Epilithonimonas pallida</name>
    <dbReference type="NCBI Taxonomy" id="373671"/>
    <lineage>
        <taxon>Bacteria</taxon>
        <taxon>Pseudomonadati</taxon>
        <taxon>Bacteroidota</taxon>
        <taxon>Flavobacteriia</taxon>
        <taxon>Flavobacteriales</taxon>
        <taxon>Weeksellaceae</taxon>
        <taxon>Chryseobacterium group</taxon>
        <taxon>Epilithonimonas</taxon>
    </lineage>
</organism>
<dbReference type="EMBL" id="FXUO01000007">
    <property type="protein sequence ID" value="SMP95625.1"/>
    <property type="molecule type" value="Genomic_DNA"/>
</dbReference>
<keyword evidence="2" id="KW-1185">Reference proteome</keyword>
<dbReference type="RefSeq" id="WP_283417586.1">
    <property type="nucleotide sequence ID" value="NZ_FXUO01000007.1"/>
</dbReference>
<protein>
    <submittedName>
        <fullName evidence="1">Uncharacterized protein</fullName>
    </submittedName>
</protein>
<reference evidence="1 2" key="1">
    <citation type="submission" date="2017-05" db="EMBL/GenBank/DDBJ databases">
        <authorList>
            <person name="Varghese N."/>
            <person name="Submissions S."/>
        </authorList>
    </citation>
    <scope>NUCLEOTIDE SEQUENCE [LARGE SCALE GENOMIC DNA]</scope>
    <source>
        <strain evidence="1 2">DSM 18015</strain>
    </source>
</reference>
<comment type="caution">
    <text evidence="1">The sequence shown here is derived from an EMBL/GenBank/DDBJ whole genome shotgun (WGS) entry which is preliminary data.</text>
</comment>
<sequence length="56" mass="6282">MFIKVFTAPNTFVLVNVSHIVYINPGNSNRGCSLILDTGVRLNSIEDYDVLLKQIE</sequence>
<proteinExistence type="predicted"/>
<name>A0ABY1R4U7_9FLAO</name>
<evidence type="ECO:0000313" key="1">
    <source>
        <dbReference type="EMBL" id="SMP95625.1"/>
    </source>
</evidence>